<organism evidence="1 2">
    <name type="scientific">Vaccinium darrowii</name>
    <dbReference type="NCBI Taxonomy" id="229202"/>
    <lineage>
        <taxon>Eukaryota</taxon>
        <taxon>Viridiplantae</taxon>
        <taxon>Streptophyta</taxon>
        <taxon>Embryophyta</taxon>
        <taxon>Tracheophyta</taxon>
        <taxon>Spermatophyta</taxon>
        <taxon>Magnoliopsida</taxon>
        <taxon>eudicotyledons</taxon>
        <taxon>Gunneridae</taxon>
        <taxon>Pentapetalae</taxon>
        <taxon>asterids</taxon>
        <taxon>Ericales</taxon>
        <taxon>Ericaceae</taxon>
        <taxon>Vaccinioideae</taxon>
        <taxon>Vaccinieae</taxon>
        <taxon>Vaccinium</taxon>
    </lineage>
</organism>
<reference evidence="1 2" key="1">
    <citation type="journal article" date="2021" name="Hortic Res">
        <title>High-quality reference genome and annotation aids understanding of berry development for evergreen blueberry (Vaccinium darrowii).</title>
        <authorList>
            <person name="Yu J."/>
            <person name="Hulse-Kemp A.M."/>
            <person name="Babiker E."/>
            <person name="Staton M."/>
        </authorList>
    </citation>
    <scope>NUCLEOTIDE SEQUENCE [LARGE SCALE GENOMIC DNA]</scope>
    <source>
        <strain evidence="2">cv. NJ 8807/NJ 8810</strain>
        <tissue evidence="1">Young leaf</tissue>
    </source>
</reference>
<dbReference type="Proteomes" id="UP000828048">
    <property type="component" value="Chromosome 11"/>
</dbReference>
<sequence>MQEEELRKGPWFEEEDEQLAAVVEIMGDKRWDSLAKASGLRRSGKSCRLRWLNYLRPNLKRGRLSSEEEKIILQLHKQWGNKWSKIARRLPGRTDNEIKNYWRSHLRKNTQVLQEQGYCESFTKKAKQEVYNPTCDTISATSDGSLKITDDPLHALELSNNAFANSPYESCLTDWVPGWLEEQSEVRHQGDCPSSDLCFCYPVWDSEDCSDTSIWGSSGTFWDVD</sequence>
<keyword evidence="2" id="KW-1185">Reference proteome</keyword>
<accession>A0ACB7YK77</accession>
<gene>
    <name evidence="1" type="ORF">Vadar_004413</name>
</gene>
<evidence type="ECO:0000313" key="1">
    <source>
        <dbReference type="EMBL" id="KAH7853587.1"/>
    </source>
</evidence>
<comment type="caution">
    <text evidence="1">The sequence shown here is derived from an EMBL/GenBank/DDBJ whole genome shotgun (WGS) entry which is preliminary data.</text>
</comment>
<protein>
    <submittedName>
        <fullName evidence="1">Uncharacterized protein</fullName>
    </submittedName>
</protein>
<name>A0ACB7YK77_9ERIC</name>
<proteinExistence type="predicted"/>
<evidence type="ECO:0000313" key="2">
    <source>
        <dbReference type="Proteomes" id="UP000828048"/>
    </source>
</evidence>
<dbReference type="EMBL" id="CM037161">
    <property type="protein sequence ID" value="KAH7853587.1"/>
    <property type="molecule type" value="Genomic_DNA"/>
</dbReference>